<evidence type="ECO:0000313" key="15">
    <source>
        <dbReference type="Proteomes" id="UP000548355"/>
    </source>
</evidence>
<evidence type="ECO:0000259" key="11">
    <source>
        <dbReference type="Pfam" id="PF08245"/>
    </source>
</evidence>
<evidence type="ECO:0000256" key="2">
    <source>
        <dbReference type="ARBA" id="ARBA00008276"/>
    </source>
</evidence>
<evidence type="ECO:0000313" key="14">
    <source>
        <dbReference type="Proteomes" id="UP000516797"/>
    </source>
</evidence>
<dbReference type="GO" id="GO:0004326">
    <property type="term" value="F:tetrahydrofolylpolyglutamate synthase activity"/>
    <property type="evidence" value="ECO:0007669"/>
    <property type="project" value="UniProtKB-EC"/>
</dbReference>
<dbReference type="PANTHER" id="PTHR11136">
    <property type="entry name" value="FOLYLPOLYGLUTAMATE SYNTHASE-RELATED"/>
    <property type="match status" value="1"/>
</dbReference>
<dbReference type="Gene3D" id="3.90.190.20">
    <property type="entry name" value="Mur ligase, C-terminal domain"/>
    <property type="match status" value="1"/>
</dbReference>
<evidence type="ECO:0000256" key="5">
    <source>
        <dbReference type="ARBA" id="ARBA00022723"/>
    </source>
</evidence>
<evidence type="ECO:0000313" key="12">
    <source>
        <dbReference type="EMBL" id="NVH37032.1"/>
    </source>
</evidence>
<dbReference type="EMBL" id="CP058741">
    <property type="protein sequence ID" value="QOE29440.1"/>
    <property type="molecule type" value="Genomic_DNA"/>
</dbReference>
<dbReference type="FunFam" id="3.40.1190.10:FF:000011">
    <property type="entry name" value="Folylpolyglutamate synthase/dihydrofolate synthase"/>
    <property type="match status" value="1"/>
</dbReference>
<comment type="catalytic activity">
    <reaction evidence="9">
        <text>(6S)-5,6,7,8-tetrahydrofolyl-(gamma-L-Glu)(n) + L-glutamate + ATP = (6S)-5,6,7,8-tetrahydrofolyl-(gamma-L-Glu)(n+1) + ADP + phosphate + H(+)</text>
        <dbReference type="Rhea" id="RHEA:10580"/>
        <dbReference type="Rhea" id="RHEA-COMP:14738"/>
        <dbReference type="Rhea" id="RHEA-COMP:14740"/>
        <dbReference type="ChEBI" id="CHEBI:15378"/>
        <dbReference type="ChEBI" id="CHEBI:29985"/>
        <dbReference type="ChEBI" id="CHEBI:30616"/>
        <dbReference type="ChEBI" id="CHEBI:43474"/>
        <dbReference type="ChEBI" id="CHEBI:141005"/>
        <dbReference type="ChEBI" id="CHEBI:456216"/>
        <dbReference type="EC" id="6.3.2.17"/>
    </reaction>
</comment>
<feature type="domain" description="Mur ligase central" evidence="11">
    <location>
        <begin position="40"/>
        <end position="254"/>
    </location>
</feature>
<evidence type="ECO:0000313" key="13">
    <source>
        <dbReference type="EMBL" id="QOE29440.1"/>
    </source>
</evidence>
<proteinExistence type="inferred from homology"/>
<dbReference type="GO" id="GO:0009252">
    <property type="term" value="P:peptidoglycan biosynthetic process"/>
    <property type="evidence" value="ECO:0007669"/>
    <property type="project" value="UniProtKB-UniPathway"/>
</dbReference>
<evidence type="ECO:0000256" key="7">
    <source>
        <dbReference type="ARBA" id="ARBA00022840"/>
    </source>
</evidence>
<keyword evidence="5" id="KW-0479">Metal-binding</keyword>
<dbReference type="SUPFAM" id="SSF53623">
    <property type="entry name" value="MurD-like peptide ligases, catalytic domain"/>
    <property type="match status" value="1"/>
</dbReference>
<dbReference type="Gene3D" id="3.40.1190.10">
    <property type="entry name" value="Mur-like, catalytic domain"/>
    <property type="match status" value="1"/>
</dbReference>
<dbReference type="InterPro" id="IPR018109">
    <property type="entry name" value="Folylpolyglutamate_synth_CS"/>
</dbReference>
<evidence type="ECO:0000256" key="10">
    <source>
        <dbReference type="PIRNR" id="PIRNR001563"/>
    </source>
</evidence>
<dbReference type="NCBIfam" id="TIGR01499">
    <property type="entry name" value="folC"/>
    <property type="match status" value="1"/>
</dbReference>
<dbReference type="Proteomes" id="UP000548355">
    <property type="component" value="Unassembled WGS sequence"/>
</dbReference>
<sequence length="413" mass="46784">MLENWLNTKQGQVFHYKMEKIEYALELLGNPQFAVPVIHVAGTNGKGSTIAFMRQLFQTHGLRVGSFVSPHMVSVHDRICIDSQPISDHDFQHYLQKVYDLEQEVATRYEPFRYFEVMVLIMFLYFEAQQPDVALVEVGIGGLLDTTNVVAPALSVITSIGMDHQDLLGSTLGEIAEQKAGIIKENVPVVLGPLCPETTAICRHIAQDKQASVYQFGQEFTYKAGQFSNADLELSELVLGLAGHHQEENAAVALQTFLLYMTNIQKDIQPQLIQQALAQTSWPGRLELVAQEPKIYLDGAHNVPAIERLIEFIQVQEEPVTILFSALRRKDFQEMLELLDEKLPHTALVLTSFAYDGALSEENRQGRDYVENYRQFIEAWQSSKQGILIVTGSLYFISEVRRIFKNEYLFANK</sequence>
<dbReference type="InterPro" id="IPR001645">
    <property type="entry name" value="Folylpolyglutamate_synth"/>
</dbReference>
<organism evidence="12 15">
    <name type="scientific">Streptococcus suis</name>
    <dbReference type="NCBI Taxonomy" id="1307"/>
    <lineage>
        <taxon>Bacteria</taxon>
        <taxon>Bacillati</taxon>
        <taxon>Bacillota</taxon>
        <taxon>Bacilli</taxon>
        <taxon>Lactobacillales</taxon>
        <taxon>Streptococcaceae</taxon>
        <taxon>Streptococcus</taxon>
    </lineage>
</organism>
<gene>
    <name evidence="13" type="primary">fpgS_2</name>
    <name evidence="12" type="ORF">HU146_07160</name>
    <name evidence="13" type="ORF">SSU1300283_02155</name>
</gene>
<dbReference type="PIRSF" id="PIRSF001563">
    <property type="entry name" value="Folylpolyglu_synth"/>
    <property type="match status" value="1"/>
</dbReference>
<dbReference type="EC" id="6.3.2.17" evidence="3"/>
<reference evidence="13 14" key="2">
    <citation type="submission" date="2020-07" db="EMBL/GenBank/DDBJ databases">
        <title>Complete genome sequences of Streptococcus suis pig pathogenic strain 10, 13-00283-02 and 16085/3b.</title>
        <authorList>
            <person name="Bunk B."/>
            <person name="Jakobczak B."/>
            <person name="Florian V."/>
            <person name="Dittmar D."/>
            <person name="Maeder U."/>
            <person name="Jarek M."/>
            <person name="Baums C.G."/>
            <person name="Haeussler S."/>
            <person name="Voelker U."/>
            <person name="Michalik S."/>
        </authorList>
    </citation>
    <scope>NUCLEOTIDE SEQUENCE [LARGE SCALE GENOMIC DNA]</scope>
    <source>
        <strain evidence="13 14">13-00283-02</strain>
    </source>
</reference>
<dbReference type="GO" id="GO:0005524">
    <property type="term" value="F:ATP binding"/>
    <property type="evidence" value="ECO:0007669"/>
    <property type="project" value="UniProtKB-KW"/>
</dbReference>
<dbReference type="EMBL" id="JABXEU010000019">
    <property type="protein sequence ID" value="NVH37032.1"/>
    <property type="molecule type" value="Genomic_DNA"/>
</dbReference>
<evidence type="ECO:0000256" key="1">
    <source>
        <dbReference type="ARBA" id="ARBA00001946"/>
    </source>
</evidence>
<dbReference type="PROSITE" id="PS01012">
    <property type="entry name" value="FOLYLPOLYGLU_SYNT_2"/>
    <property type="match status" value="1"/>
</dbReference>
<dbReference type="AlphaFoldDB" id="A0A142UPL6"/>
<dbReference type="InterPro" id="IPR036615">
    <property type="entry name" value="Mur_ligase_C_dom_sf"/>
</dbReference>
<dbReference type="Pfam" id="PF08245">
    <property type="entry name" value="Mur_ligase_M"/>
    <property type="match status" value="1"/>
</dbReference>
<dbReference type="GO" id="GO:0008841">
    <property type="term" value="F:dihydrofolate synthase activity"/>
    <property type="evidence" value="ECO:0007669"/>
    <property type="project" value="TreeGrafter"/>
</dbReference>
<dbReference type="GO" id="GO:0005737">
    <property type="term" value="C:cytoplasm"/>
    <property type="evidence" value="ECO:0007669"/>
    <property type="project" value="TreeGrafter"/>
</dbReference>
<keyword evidence="7 10" id="KW-0067">ATP-binding</keyword>
<comment type="cofactor">
    <cofactor evidence="1">
        <name>Mg(2+)</name>
        <dbReference type="ChEBI" id="CHEBI:18420"/>
    </cofactor>
</comment>
<name>A0A142UPL6_STRSU</name>
<evidence type="ECO:0000256" key="9">
    <source>
        <dbReference type="ARBA" id="ARBA00047493"/>
    </source>
</evidence>
<dbReference type="SUPFAM" id="SSF53244">
    <property type="entry name" value="MurD-like peptide ligases, peptide-binding domain"/>
    <property type="match status" value="1"/>
</dbReference>
<evidence type="ECO:0000256" key="6">
    <source>
        <dbReference type="ARBA" id="ARBA00022741"/>
    </source>
</evidence>
<evidence type="ECO:0000256" key="3">
    <source>
        <dbReference type="ARBA" id="ARBA00013025"/>
    </source>
</evidence>
<dbReference type="GO" id="GO:0046872">
    <property type="term" value="F:metal ion binding"/>
    <property type="evidence" value="ECO:0007669"/>
    <property type="project" value="UniProtKB-KW"/>
</dbReference>
<dbReference type="OrthoDB" id="9778364at2"/>
<comment type="similarity">
    <text evidence="2 10">Belongs to the folylpolyglutamate synthase family.</text>
</comment>
<accession>A0A142UPL6</accession>
<dbReference type="UniPathway" id="UPA00219"/>
<dbReference type="Proteomes" id="UP000516797">
    <property type="component" value="Chromosome"/>
</dbReference>
<dbReference type="InterPro" id="IPR013221">
    <property type="entry name" value="Mur_ligase_cen"/>
</dbReference>
<reference evidence="12 15" key="1">
    <citation type="submission" date="2020-06" db="EMBL/GenBank/DDBJ databases">
        <title>Pan-genome analysis of Streptococcus suis serotype 2 revealed genomic diversity among strains of different virulence.</title>
        <authorList>
            <person name="Guo G."/>
            <person name="Zhang W."/>
        </authorList>
    </citation>
    <scope>NUCLEOTIDE SEQUENCE [LARGE SCALE GENOMIC DNA]</scope>
    <source>
        <strain evidence="12 15">ZJ92091101</strain>
    </source>
</reference>
<keyword evidence="4 10" id="KW-0436">Ligase</keyword>
<dbReference type="RefSeq" id="WP_013730059.1">
    <property type="nucleotide sequence ID" value="NZ_BCBZ01000075.1"/>
</dbReference>
<evidence type="ECO:0000256" key="4">
    <source>
        <dbReference type="ARBA" id="ARBA00022598"/>
    </source>
</evidence>
<dbReference type="PANTHER" id="PTHR11136:SF0">
    <property type="entry name" value="DIHYDROFOLATE SYNTHETASE-RELATED"/>
    <property type="match status" value="1"/>
</dbReference>
<protein>
    <recommendedName>
        <fullName evidence="3">tetrahydrofolate synthase</fullName>
        <ecNumber evidence="3">6.3.2.17</ecNumber>
    </recommendedName>
</protein>
<keyword evidence="6 10" id="KW-0547">Nucleotide-binding</keyword>
<evidence type="ECO:0000256" key="8">
    <source>
        <dbReference type="ARBA" id="ARBA00022842"/>
    </source>
</evidence>
<dbReference type="InterPro" id="IPR036565">
    <property type="entry name" value="Mur-like_cat_sf"/>
</dbReference>
<keyword evidence="8" id="KW-0460">Magnesium</keyword>